<dbReference type="Gene3D" id="3.40.50.720">
    <property type="entry name" value="NAD(P)-binding Rossmann-like Domain"/>
    <property type="match status" value="1"/>
</dbReference>
<dbReference type="AlphaFoldDB" id="A0A0B5EMB4"/>
<dbReference type="PANTHER" id="PTHR42901:SF1">
    <property type="entry name" value="ALCOHOL DEHYDROGENASE"/>
    <property type="match status" value="1"/>
</dbReference>
<evidence type="ECO:0000313" key="4">
    <source>
        <dbReference type="Proteomes" id="UP000031523"/>
    </source>
</evidence>
<reference evidence="3 4" key="1">
    <citation type="submission" date="2015-01" db="EMBL/GenBank/DDBJ databases">
        <title>Enhanced salinomycin production by adjusting the supply of polyketide extender units in Streptomyce albus DSM 41398.</title>
        <authorList>
            <person name="Lu C."/>
        </authorList>
    </citation>
    <scope>NUCLEOTIDE SEQUENCE [LARGE SCALE GENOMIC DNA]</scope>
    <source>
        <strain evidence="4">ATCC 21838 / DSM 41398 / FERM P-419 / JCM 4703 / NBRC 107858</strain>
    </source>
</reference>
<evidence type="ECO:0000313" key="3">
    <source>
        <dbReference type="EMBL" id="AJE83593.1"/>
    </source>
</evidence>
<gene>
    <name evidence="3" type="ORF">SLNWT_3217</name>
</gene>
<dbReference type="PRINTS" id="PR00081">
    <property type="entry name" value="GDHRDH"/>
</dbReference>
<dbReference type="Proteomes" id="UP000031523">
    <property type="component" value="Chromosome"/>
</dbReference>
<dbReference type="FunFam" id="3.40.50.720:FF:000047">
    <property type="entry name" value="NADP-dependent L-serine/L-allo-threonine dehydrogenase"/>
    <property type="match status" value="1"/>
</dbReference>
<dbReference type="PROSITE" id="PS00061">
    <property type="entry name" value="ADH_SHORT"/>
    <property type="match status" value="1"/>
</dbReference>
<accession>A0A0B5EMB4</accession>
<evidence type="ECO:0000256" key="2">
    <source>
        <dbReference type="ARBA" id="ARBA00023002"/>
    </source>
</evidence>
<dbReference type="InterPro" id="IPR002347">
    <property type="entry name" value="SDR_fam"/>
</dbReference>
<protein>
    <submittedName>
        <fullName evidence="3">Oxidoreductase</fullName>
    </submittedName>
</protein>
<dbReference type="SUPFAM" id="SSF51735">
    <property type="entry name" value="NAD(P)-binding Rossmann-fold domains"/>
    <property type="match status" value="1"/>
</dbReference>
<comment type="similarity">
    <text evidence="1">Belongs to the short-chain dehydrogenases/reductases (SDR) family.</text>
</comment>
<organism evidence="3 4">
    <name type="scientific">Streptomyces albus (strain ATCC 21838 / DSM 41398 / FERM P-419 / JCM 4703 / NBRC 107858)</name>
    <dbReference type="NCBI Taxonomy" id="1081613"/>
    <lineage>
        <taxon>Bacteria</taxon>
        <taxon>Bacillati</taxon>
        <taxon>Actinomycetota</taxon>
        <taxon>Actinomycetes</taxon>
        <taxon>Kitasatosporales</taxon>
        <taxon>Streptomycetaceae</taxon>
        <taxon>Streptomyces</taxon>
    </lineage>
</organism>
<keyword evidence="4" id="KW-1185">Reference proteome</keyword>
<name>A0A0B5EMB4_STRA4</name>
<keyword evidence="2" id="KW-0560">Oxidoreductase</keyword>
<dbReference type="GO" id="GO:0016616">
    <property type="term" value="F:oxidoreductase activity, acting on the CH-OH group of donors, NAD or NADP as acceptor"/>
    <property type="evidence" value="ECO:0007669"/>
    <property type="project" value="UniProtKB-ARBA"/>
</dbReference>
<evidence type="ECO:0000256" key="1">
    <source>
        <dbReference type="ARBA" id="ARBA00006484"/>
    </source>
</evidence>
<dbReference type="InterPro" id="IPR020904">
    <property type="entry name" value="Sc_DH/Rdtase_CS"/>
</dbReference>
<dbReference type="EMBL" id="CP010519">
    <property type="protein sequence ID" value="AJE83593.1"/>
    <property type="molecule type" value="Genomic_DNA"/>
</dbReference>
<dbReference type="PANTHER" id="PTHR42901">
    <property type="entry name" value="ALCOHOL DEHYDROGENASE"/>
    <property type="match status" value="1"/>
</dbReference>
<dbReference type="Pfam" id="PF00106">
    <property type="entry name" value="adh_short"/>
    <property type="match status" value="1"/>
</dbReference>
<dbReference type="InterPro" id="IPR036291">
    <property type="entry name" value="NAD(P)-bd_dom_sf"/>
</dbReference>
<proteinExistence type="inferred from homology"/>
<dbReference type="KEGG" id="sals:SLNWT_3217"/>
<sequence>MAISTGGPQLRTAVVTGASGGIGAATARELARAGFAVVLTARRAERLESVAKEIRAEGGTAHPYALDVTDPEAVTAFAERLERCEVLVNIAGGAFGVEEIAQADPGDWRHMYEVNVLGTLQVTQALMPKLVASGDGTVVVLSSTASFTCYEGGGGYSAAKHGAHVLAETLRLEACGQPLRVVEIAPGMVHTEEFSLNRYRGDTSKADAVYAGVPGPLVAQDVADAVVWAVSRPSHVNIDLLVMRPRAQAAQHKVHRTT</sequence>